<protein>
    <submittedName>
        <fullName evidence="2">GNAT family N-acetyltransferase</fullName>
    </submittedName>
</protein>
<feature type="domain" description="N-acetyltransferase" evidence="1">
    <location>
        <begin position="18"/>
        <end position="157"/>
    </location>
</feature>
<comment type="caution">
    <text evidence="2">The sequence shown here is derived from an EMBL/GenBank/DDBJ whole genome shotgun (WGS) entry which is preliminary data.</text>
</comment>
<dbReference type="PANTHER" id="PTHR43617">
    <property type="entry name" value="L-AMINO ACID N-ACETYLTRANSFERASE"/>
    <property type="match status" value="1"/>
</dbReference>
<organism evidence="2 3">
    <name type="scientific">Bacillus infantis</name>
    <dbReference type="NCBI Taxonomy" id="324767"/>
    <lineage>
        <taxon>Bacteria</taxon>
        <taxon>Bacillati</taxon>
        <taxon>Bacillota</taxon>
        <taxon>Bacilli</taxon>
        <taxon>Bacillales</taxon>
        <taxon>Bacillaceae</taxon>
        <taxon>Bacillus</taxon>
    </lineage>
</organism>
<dbReference type="InterPro" id="IPR000182">
    <property type="entry name" value="GNAT_dom"/>
</dbReference>
<dbReference type="RefSeq" id="WP_148950568.1">
    <property type="nucleotide sequence ID" value="NZ_VTES01000005.1"/>
</dbReference>
<dbReference type="InterPro" id="IPR050276">
    <property type="entry name" value="MshD_Acetyltransferase"/>
</dbReference>
<dbReference type="Gene3D" id="3.40.630.30">
    <property type="match status" value="1"/>
</dbReference>
<dbReference type="PROSITE" id="PS51186">
    <property type="entry name" value="GNAT"/>
    <property type="match status" value="1"/>
</dbReference>
<dbReference type="GO" id="GO:0016747">
    <property type="term" value="F:acyltransferase activity, transferring groups other than amino-acyl groups"/>
    <property type="evidence" value="ECO:0007669"/>
    <property type="project" value="InterPro"/>
</dbReference>
<dbReference type="Proteomes" id="UP000323732">
    <property type="component" value="Unassembled WGS sequence"/>
</dbReference>
<dbReference type="CDD" id="cd04301">
    <property type="entry name" value="NAT_SF"/>
    <property type="match status" value="1"/>
</dbReference>
<sequence length="157" mass="18151">MNISIDTAKIDDHYAIDLIVKEGQDEHSEALPYIFNKVDRVMPESYYRELLEDPNCEILIAKISEEIVGFAVMEINESPAFDSMVTRKFAYMNDFGIKRSCQRKGIGKILFEACVEWSKNKDAASLDLNVWEFNKKAISFYENFGMEAISRKMTLRL</sequence>
<dbReference type="InterPro" id="IPR016181">
    <property type="entry name" value="Acyl_CoA_acyltransferase"/>
</dbReference>
<gene>
    <name evidence="2" type="ORF">FZD47_18950</name>
</gene>
<dbReference type="EMBL" id="VTES01000005">
    <property type="protein sequence ID" value="TYS62159.1"/>
    <property type="molecule type" value="Genomic_DNA"/>
</dbReference>
<dbReference type="AlphaFoldDB" id="A0A5D4SG78"/>
<keyword evidence="2" id="KW-0808">Transferase</keyword>
<evidence type="ECO:0000313" key="3">
    <source>
        <dbReference type="Proteomes" id="UP000323732"/>
    </source>
</evidence>
<name>A0A5D4SG78_9BACI</name>
<dbReference type="Pfam" id="PF00583">
    <property type="entry name" value="Acetyltransf_1"/>
    <property type="match status" value="1"/>
</dbReference>
<accession>A0A5D4SG78</accession>
<proteinExistence type="predicted"/>
<evidence type="ECO:0000313" key="2">
    <source>
        <dbReference type="EMBL" id="TYS62159.1"/>
    </source>
</evidence>
<dbReference type="SUPFAM" id="SSF55729">
    <property type="entry name" value="Acyl-CoA N-acyltransferases (Nat)"/>
    <property type="match status" value="1"/>
</dbReference>
<reference evidence="2 3" key="1">
    <citation type="submission" date="2019-08" db="EMBL/GenBank/DDBJ databases">
        <title>Bacillus genomes from the desert of Cuatro Cienegas, Coahuila.</title>
        <authorList>
            <person name="Olmedo-Alvarez G."/>
        </authorList>
    </citation>
    <scope>NUCLEOTIDE SEQUENCE [LARGE SCALE GENOMIC DNA]</scope>
    <source>
        <strain evidence="2 3">CH37_1T</strain>
    </source>
</reference>
<evidence type="ECO:0000259" key="1">
    <source>
        <dbReference type="PROSITE" id="PS51186"/>
    </source>
</evidence>